<feature type="signal peptide" evidence="1">
    <location>
        <begin position="1"/>
        <end position="23"/>
    </location>
</feature>
<keyword evidence="3" id="KW-1185">Reference proteome</keyword>
<evidence type="ECO:0000313" key="2">
    <source>
        <dbReference type="EMBL" id="GAC14203.1"/>
    </source>
</evidence>
<dbReference type="Pfam" id="PF06037">
    <property type="entry name" value="DUF922"/>
    <property type="match status" value="1"/>
</dbReference>
<dbReference type="AlphaFoldDB" id="K6YC30"/>
<keyword evidence="1" id="KW-0732">Signal</keyword>
<evidence type="ECO:0000313" key="3">
    <source>
        <dbReference type="Proteomes" id="UP000006334"/>
    </source>
</evidence>
<comment type="caution">
    <text evidence="2">The sequence shown here is derived from an EMBL/GenBank/DDBJ whole genome shotgun (WGS) entry which is preliminary data.</text>
</comment>
<accession>K6YC30</accession>
<dbReference type="eggNOG" id="COG5661">
    <property type="taxonomic scope" value="Bacteria"/>
</dbReference>
<evidence type="ECO:0000256" key="1">
    <source>
        <dbReference type="SAM" id="SignalP"/>
    </source>
</evidence>
<gene>
    <name evidence="2" type="ORF">GLIP_1569</name>
</gene>
<dbReference type="EMBL" id="BAEN01000035">
    <property type="protein sequence ID" value="GAC14203.1"/>
    <property type="molecule type" value="Genomic_DNA"/>
</dbReference>
<name>K6YC30_9ALTE</name>
<organism evidence="2 3">
    <name type="scientific">Aliiglaciecola lipolytica E3</name>
    <dbReference type="NCBI Taxonomy" id="1127673"/>
    <lineage>
        <taxon>Bacteria</taxon>
        <taxon>Pseudomonadati</taxon>
        <taxon>Pseudomonadota</taxon>
        <taxon>Gammaproteobacteria</taxon>
        <taxon>Alteromonadales</taxon>
        <taxon>Alteromonadaceae</taxon>
        <taxon>Aliiglaciecola</taxon>
    </lineage>
</organism>
<evidence type="ECO:0008006" key="4">
    <source>
        <dbReference type="Google" id="ProtNLM"/>
    </source>
</evidence>
<feature type="chain" id="PRO_5003897304" description="Secreted Zn-dependent protease" evidence="1">
    <location>
        <begin position="24"/>
        <end position="194"/>
    </location>
</feature>
<dbReference type="OrthoDB" id="532520at2"/>
<sequence>MKFNWLVIAICSTLAATSITAYADVVLRERFEHYSIKPETTQQIKTELRLNSPVMRENQLFHGRTQWQLTPQFGLQMISNLCYLVDIRVFLDGIYTMPEMSNRQNTSVQLQQVFDDYYAALLEHEKGHQAIWIEAGETIERKLNSMTPHFQCSQLKHQATQRVARIVKQYQLQNKRYDQDTGHGRTQGAFIESQ</sequence>
<dbReference type="STRING" id="1127673.GLIP_1569"/>
<proteinExistence type="predicted"/>
<protein>
    <recommendedName>
        <fullName evidence="4">Secreted Zn-dependent protease</fullName>
    </recommendedName>
</protein>
<reference evidence="2 3" key="1">
    <citation type="journal article" date="2017" name="Antonie Van Leeuwenhoek">
        <title>Rhizobium rhizosphaerae sp. nov., a novel species isolated from rice rhizosphere.</title>
        <authorList>
            <person name="Zhao J.J."/>
            <person name="Zhang J."/>
            <person name="Zhang R.J."/>
            <person name="Zhang C.W."/>
            <person name="Yin H.Q."/>
            <person name="Zhang X.X."/>
        </authorList>
    </citation>
    <scope>NUCLEOTIDE SEQUENCE [LARGE SCALE GENOMIC DNA]</scope>
    <source>
        <strain evidence="2 3">E3</strain>
    </source>
</reference>
<dbReference type="Proteomes" id="UP000006334">
    <property type="component" value="Unassembled WGS sequence"/>
</dbReference>
<dbReference type="InterPro" id="IPR010321">
    <property type="entry name" value="DUF922"/>
</dbReference>
<dbReference type="RefSeq" id="WP_008844019.1">
    <property type="nucleotide sequence ID" value="NZ_BAEN01000035.1"/>
</dbReference>